<feature type="transmembrane region" description="Helical" evidence="1">
    <location>
        <begin position="76"/>
        <end position="96"/>
    </location>
</feature>
<feature type="transmembrane region" description="Helical" evidence="1">
    <location>
        <begin position="6"/>
        <end position="28"/>
    </location>
</feature>
<keyword evidence="1" id="KW-0472">Membrane</keyword>
<evidence type="ECO:0000256" key="1">
    <source>
        <dbReference type="SAM" id="Phobius"/>
    </source>
</evidence>
<accession>A0A2I1DIN4</accession>
<name>A0A2I1DIN4_9PROT</name>
<protein>
    <submittedName>
        <fullName evidence="2">Uncharacterized protein</fullName>
    </submittedName>
</protein>
<comment type="caution">
    <text evidence="2">The sequence shown here is derived from an EMBL/GenBank/DDBJ whole genome shotgun (WGS) entry which is preliminary data.</text>
</comment>
<reference evidence="2 3" key="1">
    <citation type="submission" date="2017-03" db="EMBL/GenBank/DDBJ databases">
        <title>Draft genime sequence of the acidophilic sulfur-oxidizing bacterium Acidithiobacillus sp. SH, isolated from seawater.</title>
        <authorList>
            <person name="Sharmin S."/>
            <person name="Tokuhisa M."/>
            <person name="Kanao T."/>
            <person name="Kamimura K."/>
        </authorList>
    </citation>
    <scope>NUCLEOTIDE SEQUENCE [LARGE SCALE GENOMIC DNA]</scope>
    <source>
        <strain evidence="2 3">SH</strain>
    </source>
</reference>
<sequence>MKILLGLFIFLFAIFQIGGIAIGGYLLWKWQKNMSTNSKAQWKGRFQGFFALLWRHKIITIVALFAMSFLAPEIGFGLYMAFMVMAAASWGIFFFLKAAPHLKNAAANLHKKAPQKAYKMPTWQAQQQQSVAPVQPTPASMMTPAVNPPSSKPTVCNIVN</sequence>
<evidence type="ECO:0000313" key="3">
    <source>
        <dbReference type="Proteomes" id="UP000234329"/>
    </source>
</evidence>
<organism evidence="2 3">
    <name type="scientific">Acidithiobacillus marinus</name>
    <dbReference type="NCBI Taxonomy" id="187490"/>
    <lineage>
        <taxon>Bacteria</taxon>
        <taxon>Pseudomonadati</taxon>
        <taxon>Pseudomonadota</taxon>
        <taxon>Acidithiobacillia</taxon>
        <taxon>Acidithiobacillales</taxon>
        <taxon>Acidithiobacillaceae</taxon>
        <taxon>Acidithiobacillus</taxon>
    </lineage>
</organism>
<keyword evidence="3" id="KW-1185">Reference proteome</keyword>
<proteinExistence type="predicted"/>
<dbReference type="EMBL" id="MXAV01000052">
    <property type="protein sequence ID" value="PKY09725.1"/>
    <property type="molecule type" value="Genomic_DNA"/>
</dbReference>
<dbReference type="AlphaFoldDB" id="A0A2I1DIN4"/>
<dbReference type="Proteomes" id="UP000234329">
    <property type="component" value="Unassembled WGS sequence"/>
</dbReference>
<keyword evidence="1" id="KW-0812">Transmembrane</keyword>
<gene>
    <name evidence="2" type="ORF">B1757_13435</name>
</gene>
<keyword evidence="1" id="KW-1133">Transmembrane helix</keyword>
<dbReference type="InParanoid" id="A0A2I1DIN4"/>
<evidence type="ECO:0000313" key="2">
    <source>
        <dbReference type="EMBL" id="PKY09725.1"/>
    </source>
</evidence>
<feature type="transmembrane region" description="Helical" evidence="1">
    <location>
        <begin position="49"/>
        <end position="70"/>
    </location>
</feature>